<sequence>MNSKSITKWNMNYVLLILYWLFLNVMINITCQLAFFLQTTLPPGASIYQKILTSEFWATMEWLFIIPSQRIGNTFLNPAQLAMSSYVFGFLAQLVSNQFWLNIVTTIDDYVGMVLILLGMVLSKFRAFG</sequence>
<feature type="transmembrane region" description="Helical" evidence="1">
    <location>
        <begin position="110"/>
        <end position="128"/>
    </location>
</feature>
<dbReference type="AlphaFoldDB" id="A0A6C0HWN7"/>
<keyword evidence="1" id="KW-1133">Transmembrane helix</keyword>
<protein>
    <submittedName>
        <fullName evidence="2">Uncharacterized protein</fullName>
    </submittedName>
</protein>
<accession>A0A6C0HWN7</accession>
<organism evidence="2">
    <name type="scientific">viral metagenome</name>
    <dbReference type="NCBI Taxonomy" id="1070528"/>
    <lineage>
        <taxon>unclassified sequences</taxon>
        <taxon>metagenomes</taxon>
        <taxon>organismal metagenomes</taxon>
    </lineage>
</organism>
<proteinExistence type="predicted"/>
<feature type="transmembrane region" description="Helical" evidence="1">
    <location>
        <begin position="12"/>
        <end position="35"/>
    </location>
</feature>
<dbReference type="EMBL" id="MN740028">
    <property type="protein sequence ID" value="QHT84924.1"/>
    <property type="molecule type" value="Genomic_DNA"/>
</dbReference>
<evidence type="ECO:0000313" key="2">
    <source>
        <dbReference type="EMBL" id="QHT84924.1"/>
    </source>
</evidence>
<reference evidence="2" key="1">
    <citation type="journal article" date="2020" name="Nature">
        <title>Giant virus diversity and host interactions through global metagenomics.</title>
        <authorList>
            <person name="Schulz F."/>
            <person name="Roux S."/>
            <person name="Paez-Espino D."/>
            <person name="Jungbluth S."/>
            <person name="Walsh D.A."/>
            <person name="Denef V.J."/>
            <person name="McMahon K.D."/>
            <person name="Konstantinidis K.T."/>
            <person name="Eloe-Fadrosh E.A."/>
            <person name="Kyrpides N.C."/>
            <person name="Woyke T."/>
        </authorList>
    </citation>
    <scope>NUCLEOTIDE SEQUENCE</scope>
    <source>
        <strain evidence="2">GVMAG-M-3300023184-178</strain>
    </source>
</reference>
<evidence type="ECO:0000256" key="1">
    <source>
        <dbReference type="SAM" id="Phobius"/>
    </source>
</evidence>
<keyword evidence="1" id="KW-0472">Membrane</keyword>
<name>A0A6C0HWN7_9ZZZZ</name>
<keyword evidence="1" id="KW-0812">Transmembrane</keyword>